<reference evidence="10" key="2">
    <citation type="submission" date="2021-01" db="UniProtKB">
        <authorList>
            <consortium name="EnsemblMetazoa"/>
        </authorList>
    </citation>
    <scope>IDENTIFICATION</scope>
</reference>
<keyword evidence="4" id="KW-0963">Cytoplasm</keyword>
<dbReference type="GO" id="GO:0061608">
    <property type="term" value="F:nuclear import signal receptor activity"/>
    <property type="evidence" value="ECO:0000318"/>
    <property type="project" value="GO_Central"/>
</dbReference>
<dbReference type="GO" id="GO:0005634">
    <property type="term" value="C:nucleus"/>
    <property type="evidence" value="ECO:0000318"/>
    <property type="project" value="GO_Central"/>
</dbReference>
<evidence type="ECO:0000313" key="11">
    <source>
        <dbReference type="Proteomes" id="UP000007110"/>
    </source>
</evidence>
<evidence type="ECO:0000256" key="5">
    <source>
        <dbReference type="ARBA" id="ARBA00022737"/>
    </source>
</evidence>
<keyword evidence="11" id="KW-1185">Reference proteome</keyword>
<dbReference type="InterPro" id="IPR016024">
    <property type="entry name" value="ARM-type_fold"/>
</dbReference>
<dbReference type="InterPro" id="IPR058584">
    <property type="entry name" value="IMB1_TNPO1-like_TPR"/>
</dbReference>
<dbReference type="FunFam" id="1.25.10.10:FF:001142">
    <property type="entry name" value="Uncharacterized protein"/>
    <property type="match status" value="1"/>
</dbReference>
<dbReference type="InterPro" id="IPR011989">
    <property type="entry name" value="ARM-like"/>
</dbReference>
<evidence type="ECO:0000259" key="8">
    <source>
        <dbReference type="Pfam" id="PF25574"/>
    </source>
</evidence>
<dbReference type="RefSeq" id="XP_030838000.1">
    <property type="nucleotide sequence ID" value="XM_030982140.1"/>
</dbReference>
<name>A0A7M7NLC3_STRPU</name>
<accession>A0A7M7NLC3</accession>
<evidence type="ECO:0000256" key="2">
    <source>
        <dbReference type="ARBA" id="ARBA00004496"/>
    </source>
</evidence>
<evidence type="ECO:0008006" key="12">
    <source>
        <dbReference type="Google" id="ProtNLM"/>
    </source>
</evidence>
<dbReference type="OrthoDB" id="543373at2759"/>
<dbReference type="Pfam" id="PF18808">
    <property type="entry name" value="Importin_rep_4"/>
    <property type="match status" value="1"/>
</dbReference>
<feature type="domain" description="IPO4/5-like TPR repeats" evidence="9">
    <location>
        <begin position="101"/>
        <end position="260"/>
    </location>
</feature>
<feature type="domain" description="Importin subunit beta-1/Transportin-1-like TPR repeats" evidence="8">
    <location>
        <begin position="501"/>
        <end position="636"/>
    </location>
</feature>
<dbReference type="Pfam" id="PF25780">
    <property type="entry name" value="TPR_IPO5"/>
    <property type="match status" value="1"/>
</dbReference>
<evidence type="ECO:0000313" key="10">
    <source>
        <dbReference type="EnsemblMetazoa" id="XP_030838000"/>
    </source>
</evidence>
<evidence type="ECO:0000256" key="1">
    <source>
        <dbReference type="ARBA" id="ARBA00004123"/>
    </source>
</evidence>
<evidence type="ECO:0000256" key="7">
    <source>
        <dbReference type="ARBA" id="ARBA00023242"/>
    </source>
</evidence>
<dbReference type="InterPro" id="IPR041653">
    <property type="entry name" value="Importin_rep_4"/>
</dbReference>
<dbReference type="GO" id="GO:0006606">
    <property type="term" value="P:protein import into nucleus"/>
    <property type="evidence" value="ECO:0000318"/>
    <property type="project" value="GO_Central"/>
</dbReference>
<comment type="subcellular location">
    <subcellularLocation>
        <location evidence="2">Cytoplasm</location>
    </subcellularLocation>
    <subcellularLocation>
        <location evidence="1">Nucleus</location>
    </subcellularLocation>
</comment>
<evidence type="ECO:0000259" key="9">
    <source>
        <dbReference type="Pfam" id="PF25780"/>
    </source>
</evidence>
<dbReference type="InterPro" id="IPR041389">
    <property type="entry name" value="Importin_rep_6"/>
</dbReference>
<organism evidence="10 11">
    <name type="scientific">Strongylocentrotus purpuratus</name>
    <name type="common">Purple sea urchin</name>
    <dbReference type="NCBI Taxonomy" id="7668"/>
    <lineage>
        <taxon>Eukaryota</taxon>
        <taxon>Metazoa</taxon>
        <taxon>Echinodermata</taxon>
        <taxon>Eleutherozoa</taxon>
        <taxon>Echinozoa</taxon>
        <taxon>Echinoidea</taxon>
        <taxon>Euechinoidea</taxon>
        <taxon>Echinacea</taxon>
        <taxon>Camarodonta</taxon>
        <taxon>Echinidea</taxon>
        <taxon>Strongylocentrotidae</taxon>
        <taxon>Strongylocentrotus</taxon>
    </lineage>
</organism>
<dbReference type="InParanoid" id="A0A7M7NLC3"/>
<evidence type="ECO:0000256" key="4">
    <source>
        <dbReference type="ARBA" id="ARBA00022490"/>
    </source>
</evidence>
<dbReference type="InterPro" id="IPR040122">
    <property type="entry name" value="Importin_beta"/>
</dbReference>
<dbReference type="EnsemblMetazoa" id="XM_030982140">
    <property type="protein sequence ID" value="XP_030838000"/>
    <property type="gene ID" value="LOC592713"/>
</dbReference>
<dbReference type="Pfam" id="PF18829">
    <property type="entry name" value="Importin_rep_6"/>
    <property type="match status" value="1"/>
</dbReference>
<sequence length="1098" mass="123289">MAMAGQEEQFSAVLANLMSPDNDTRTQAEQTYEGIAPATKVQFLVQTIGSQGLPERTQLAAVLLRRLFNTNFDQVWPDSPQDVQEGIKAQLVQILHHINDGMLRRRVCDAIAELARNLIDDEGNQLWPDILQFLFQCSTSTSPELKESALHIFNNFPGIFGNKQEYYLVVIKGMLAQCLEKQEQPQVRIVAAKATISFIVTNGKEKAIQKHFMDLMPGVLDIVTESISGQEDDTLLKAFLELEESTPKLLRPYMENVLNLAIGIIRESNLPDSWRQLGLEMVVTLSEAAAATLRRFPKYIETVVPLMLNMMMDLEEENDWASSDEIEDEDNDSNAVAGESALDRFACGIGGKTMLPHITAAIPKMLQNADWKSRHAALMAISAVGEGCHKEMEAVLDKVLDSVLPYLIDEHPRVRYAACNALGQMATDFAPTFELKYHAKVITGLLQALDDYGHPRVQAHAGAALVNFSEDCPKSILQQYLGSILEKLEAIIAMKMQELLQKGTKLVLEQMVTTLAAVADTTEENFTPFYDKFMPSLKYIIQNANTKEYRLLRGKTIECVSLIGLAVGTQKFMQDANDVMDLLLRTQTDSSELEDDDPQTSYMISAWARMCKLLGPSFANYLPVVMKPLLKTASLKPEVALLDSEDAKNISEEEGWQFVNLGDQQSFGIKTAGLEDKSTACQMLVCYARELKEAFADYTDQVVDIMVPLLKFYFHDVVRYTASESLPLLLECAKIKGEKYVEAKWGYIYPELLKAIQTEPEVDILQQHMESFGKCIEFLGRGSLNANQMQEVGTTLNDMFEQHYKRQQERQEQRKDEDYDDIVEEGLQDEDDDDVYLLSKISDILHAVLGTHADIALPLFEMLLRNIVRLLPNDKPWTDRQWGICMFDDLIEFCGPIAWQYKDYFLGPMLQNLCDRSAEVRQASAYGFGVMGKCGGPQFAPACLEAVPVLTKVIMQPGAREKENLNATENAIAAVTKIMKHHQASLNMAEIVPVWFSWLPVTEDKEEAGHIYDFLCDLVATNNAVILGANNENLPNILSVIAEAFAREALTDNEEVFRKCSNIVREVQNNNELWALCLTQLNEEHQHALVTALQMTAS</sequence>
<keyword evidence="5" id="KW-0677">Repeat</keyword>
<dbReference type="AlphaFoldDB" id="A0A7M7NLC3"/>
<dbReference type="SUPFAM" id="SSF48371">
    <property type="entry name" value="ARM repeat"/>
    <property type="match status" value="2"/>
</dbReference>
<keyword evidence="3" id="KW-0813">Transport</keyword>
<dbReference type="GeneID" id="592713"/>
<dbReference type="PANTHER" id="PTHR10527">
    <property type="entry name" value="IMPORTIN BETA"/>
    <property type="match status" value="1"/>
</dbReference>
<dbReference type="Gene3D" id="1.25.10.10">
    <property type="entry name" value="Leucine-rich Repeat Variant"/>
    <property type="match status" value="1"/>
</dbReference>
<proteinExistence type="predicted"/>
<dbReference type="OMA" id="PKRFVQE"/>
<keyword evidence="7" id="KW-0539">Nucleus</keyword>
<dbReference type="Pfam" id="PF25574">
    <property type="entry name" value="TPR_IMB1"/>
    <property type="match status" value="1"/>
</dbReference>
<evidence type="ECO:0000256" key="3">
    <source>
        <dbReference type="ARBA" id="ARBA00022448"/>
    </source>
</evidence>
<dbReference type="KEGG" id="spu:592713"/>
<keyword evidence="6" id="KW-0653">Protein transport</keyword>
<dbReference type="Pfam" id="PF13513">
    <property type="entry name" value="HEAT_EZ"/>
    <property type="match status" value="1"/>
</dbReference>
<dbReference type="InterPro" id="IPR057672">
    <property type="entry name" value="TPR_IPO4/5"/>
</dbReference>
<dbReference type="Proteomes" id="UP000007110">
    <property type="component" value="Unassembled WGS sequence"/>
</dbReference>
<reference evidence="11" key="1">
    <citation type="submission" date="2015-02" db="EMBL/GenBank/DDBJ databases">
        <title>Genome sequencing for Strongylocentrotus purpuratus.</title>
        <authorList>
            <person name="Murali S."/>
            <person name="Liu Y."/>
            <person name="Vee V."/>
            <person name="English A."/>
            <person name="Wang M."/>
            <person name="Skinner E."/>
            <person name="Han Y."/>
            <person name="Muzny D.M."/>
            <person name="Worley K.C."/>
            <person name="Gibbs R.A."/>
        </authorList>
    </citation>
    <scope>NUCLEOTIDE SEQUENCE</scope>
</reference>
<evidence type="ECO:0000256" key="6">
    <source>
        <dbReference type="ARBA" id="ARBA00022927"/>
    </source>
</evidence>
<dbReference type="GO" id="GO:0008139">
    <property type="term" value="F:nuclear localization sequence binding"/>
    <property type="evidence" value="ECO:0000318"/>
    <property type="project" value="GO_Central"/>
</dbReference>
<dbReference type="GO" id="GO:0005737">
    <property type="term" value="C:cytoplasm"/>
    <property type="evidence" value="ECO:0000318"/>
    <property type="project" value="GO_Central"/>
</dbReference>
<dbReference type="FunCoup" id="A0A7M7NLC3">
    <property type="interactions" value="2268"/>
</dbReference>
<protein>
    <recommendedName>
        <fullName evidence="12">Importin-5</fullName>
    </recommendedName>
</protein>